<organism evidence="1 2">
    <name type="scientific">Mastigocoleus testarum BC008</name>
    <dbReference type="NCBI Taxonomy" id="371196"/>
    <lineage>
        <taxon>Bacteria</taxon>
        <taxon>Bacillati</taxon>
        <taxon>Cyanobacteriota</taxon>
        <taxon>Cyanophyceae</taxon>
        <taxon>Nostocales</taxon>
        <taxon>Hapalosiphonaceae</taxon>
        <taxon>Mastigocoleus</taxon>
    </lineage>
</organism>
<dbReference type="Proteomes" id="UP000053372">
    <property type="component" value="Unassembled WGS sequence"/>
</dbReference>
<keyword evidence="2" id="KW-1185">Reference proteome</keyword>
<dbReference type="AlphaFoldDB" id="A0A0V7ZRK7"/>
<gene>
    <name evidence="1" type="ORF">BC008_29270</name>
</gene>
<dbReference type="EMBL" id="LMTZ01000089">
    <property type="protein sequence ID" value="KST67280.1"/>
    <property type="molecule type" value="Genomic_DNA"/>
</dbReference>
<comment type="caution">
    <text evidence="1">The sequence shown here is derived from an EMBL/GenBank/DDBJ whole genome shotgun (WGS) entry which is preliminary data.</text>
</comment>
<dbReference type="OrthoDB" id="396512at2"/>
<reference evidence="1 2" key="1">
    <citation type="journal article" date="2015" name="Genome Announc.">
        <title>Draft Genome of the Euendolithic (true boring) Cyanobacterium Mastigocoleus testarum strain BC008.</title>
        <authorList>
            <person name="Guida B.S."/>
            <person name="Garcia-Pichel F."/>
        </authorList>
    </citation>
    <scope>NUCLEOTIDE SEQUENCE [LARGE SCALE GENOMIC DNA]</scope>
    <source>
        <strain evidence="1 2">BC008</strain>
    </source>
</reference>
<evidence type="ECO:0000313" key="2">
    <source>
        <dbReference type="Proteomes" id="UP000053372"/>
    </source>
</evidence>
<proteinExistence type="predicted"/>
<accession>A0A0V7ZRK7</accession>
<sequence length="415" mass="49000">MGYINSFVESSRLKVVLIANEEEIIEKEIYSKNKEKLIGKTFEIVPDFIGTLEEILKQVHNQSVSDFFSDNRDLIQALYEQAECKNLRILNQIILDFERIFEKLPQKARSKEELLKDILEVLIMFSIEISYGKLQSKDISQIPEKLSKELANASLKGMGLINHKDNKENNGKEEKSFLQIFEKYTKIYDSIFLNGLYPDFSWWEQFFDKGVIDEESLEKLMPNSKYFQDENTPDWVKLWHYNKHTDEEFKEILNKNYSKYIDREFKDIGIIKHITGLFLQFSDAGIYQKSKVDILNEAKKYIDYLKSKDELDTKYSDNSLGDYMGLGFQAKDSQEFKDFDEYIKDSLQEVRLKNMPNEAQKILDIMNSDISKFRSMICIGYSTNSYKSEDKYYDIPILKYLEPKDFFFSSFNVIK</sequence>
<name>A0A0V7ZRK7_9CYAN</name>
<evidence type="ECO:0000313" key="1">
    <source>
        <dbReference type="EMBL" id="KST67280.1"/>
    </source>
</evidence>
<evidence type="ECO:0008006" key="3">
    <source>
        <dbReference type="Google" id="ProtNLM"/>
    </source>
</evidence>
<protein>
    <recommendedName>
        <fullName evidence="3">KAP NTPase domain-containing protein</fullName>
    </recommendedName>
</protein>